<reference evidence="1 2" key="1">
    <citation type="submission" date="2016-08" db="EMBL/GenBank/DDBJ databases">
        <title>Whole genome sequence of Mesorhizobium sp. strain UASWS1009 isolated from industrial sewage.</title>
        <authorList>
            <person name="Crovadore J."/>
            <person name="Calmin G."/>
            <person name="Chablais R."/>
            <person name="Cochard B."/>
            <person name="Lefort F."/>
        </authorList>
    </citation>
    <scope>NUCLEOTIDE SEQUENCE [LARGE SCALE GENOMIC DNA]</scope>
    <source>
        <strain evidence="1 2">UASWS1009</strain>
    </source>
</reference>
<proteinExistence type="predicted"/>
<dbReference type="AlphaFoldDB" id="A0A1C2DP13"/>
<dbReference type="EMBL" id="MDEO01000033">
    <property type="protein sequence ID" value="OCX16511.1"/>
    <property type="molecule type" value="Genomic_DNA"/>
</dbReference>
<evidence type="ECO:0000313" key="2">
    <source>
        <dbReference type="Proteomes" id="UP000094412"/>
    </source>
</evidence>
<dbReference type="Proteomes" id="UP000094412">
    <property type="component" value="Unassembled WGS sequence"/>
</dbReference>
<protein>
    <submittedName>
        <fullName evidence="1">Uncharacterized protein</fullName>
    </submittedName>
</protein>
<name>A0A1C2DP13_9HYPH</name>
<sequence length="223" mass="24260">MTAFCVYVGSKDVRLLTDGLAIGRYPGAAVPPVTKVRRLRDFGAMTLRGAESMLEWFAERASSATTFEEAVLLVQRAVIERQKTDLSLAYQLVFCGWSALNGPQAYFVAGQAAGEKLPAGAMNPIAPLLTAPSLSQSEIFAFLHQSNDRERDFPGLMDKLVETDLTGTFGAFCEQTVISETGVRSEIVRRYGATRPLDRSYLVALGDDTALPTVFQRALARSA</sequence>
<accession>A0A1C2DP13</accession>
<evidence type="ECO:0000313" key="1">
    <source>
        <dbReference type="EMBL" id="OCX16511.1"/>
    </source>
</evidence>
<gene>
    <name evidence="1" type="ORF">QV13_17060</name>
</gene>
<comment type="caution">
    <text evidence="1">The sequence shown here is derived from an EMBL/GenBank/DDBJ whole genome shotgun (WGS) entry which is preliminary data.</text>
</comment>
<organism evidence="1 2">
    <name type="scientific">Mesorhizobium hungaricum</name>
    <dbReference type="NCBI Taxonomy" id="1566387"/>
    <lineage>
        <taxon>Bacteria</taxon>
        <taxon>Pseudomonadati</taxon>
        <taxon>Pseudomonadota</taxon>
        <taxon>Alphaproteobacteria</taxon>
        <taxon>Hyphomicrobiales</taxon>
        <taxon>Phyllobacteriaceae</taxon>
        <taxon>Mesorhizobium</taxon>
    </lineage>
</organism>
<keyword evidence="2" id="KW-1185">Reference proteome</keyword>